<reference evidence="3" key="1">
    <citation type="journal article" date="2005" name="PLoS Biol.">
        <title>The genomes of Oryza sativa: a history of duplications.</title>
        <authorList>
            <person name="Yu J."/>
            <person name="Wang J."/>
            <person name="Lin W."/>
            <person name="Li S."/>
            <person name="Li H."/>
            <person name="Zhou J."/>
            <person name="Ni P."/>
            <person name="Dong W."/>
            <person name="Hu S."/>
            <person name="Zeng C."/>
            <person name="Zhang J."/>
            <person name="Zhang Y."/>
            <person name="Li R."/>
            <person name="Xu Z."/>
            <person name="Li S."/>
            <person name="Li X."/>
            <person name="Zheng H."/>
            <person name="Cong L."/>
            <person name="Lin L."/>
            <person name="Yin J."/>
            <person name="Geng J."/>
            <person name="Li G."/>
            <person name="Shi J."/>
            <person name="Liu J."/>
            <person name="Lv H."/>
            <person name="Li J."/>
            <person name="Wang J."/>
            <person name="Deng Y."/>
            <person name="Ran L."/>
            <person name="Shi X."/>
            <person name="Wang X."/>
            <person name="Wu Q."/>
            <person name="Li C."/>
            <person name="Ren X."/>
            <person name="Wang J."/>
            <person name="Wang X."/>
            <person name="Li D."/>
            <person name="Liu D."/>
            <person name="Zhang X."/>
            <person name="Ji Z."/>
            <person name="Zhao W."/>
            <person name="Sun Y."/>
            <person name="Zhang Z."/>
            <person name="Bao J."/>
            <person name="Han Y."/>
            <person name="Dong L."/>
            <person name="Ji J."/>
            <person name="Chen P."/>
            <person name="Wu S."/>
            <person name="Liu J."/>
            <person name="Xiao Y."/>
            <person name="Bu D."/>
            <person name="Tan J."/>
            <person name="Yang L."/>
            <person name="Ye C."/>
            <person name="Zhang J."/>
            <person name="Xu J."/>
            <person name="Zhou Y."/>
            <person name="Yu Y."/>
            <person name="Zhang B."/>
            <person name="Zhuang S."/>
            <person name="Wei H."/>
            <person name="Liu B."/>
            <person name="Lei M."/>
            <person name="Yu H."/>
            <person name="Li Y."/>
            <person name="Xu H."/>
            <person name="Wei S."/>
            <person name="He X."/>
            <person name="Fang L."/>
            <person name="Zhang Z."/>
            <person name="Zhang Y."/>
            <person name="Huang X."/>
            <person name="Su Z."/>
            <person name="Tong W."/>
            <person name="Li J."/>
            <person name="Tong Z."/>
            <person name="Li S."/>
            <person name="Ye J."/>
            <person name="Wang L."/>
            <person name="Fang L."/>
            <person name="Lei T."/>
            <person name="Chen C."/>
            <person name="Chen H."/>
            <person name="Xu Z."/>
            <person name="Li H."/>
            <person name="Huang H."/>
            <person name="Zhang F."/>
            <person name="Xu H."/>
            <person name="Li N."/>
            <person name="Zhao C."/>
            <person name="Li S."/>
            <person name="Dong L."/>
            <person name="Huang Y."/>
            <person name="Li L."/>
            <person name="Xi Y."/>
            <person name="Qi Q."/>
            <person name="Li W."/>
            <person name="Zhang B."/>
            <person name="Hu W."/>
            <person name="Zhang Y."/>
            <person name="Tian X."/>
            <person name="Jiao Y."/>
            <person name="Liang X."/>
            <person name="Jin J."/>
            <person name="Gao L."/>
            <person name="Zheng W."/>
            <person name="Hao B."/>
            <person name="Liu S."/>
            <person name="Wang W."/>
            <person name="Yuan L."/>
            <person name="Cao M."/>
            <person name="McDermott J."/>
            <person name="Samudrala R."/>
            <person name="Wang J."/>
            <person name="Wong G.K."/>
            <person name="Yang H."/>
        </authorList>
    </citation>
    <scope>NUCLEOTIDE SEQUENCE [LARGE SCALE GENOMIC DNA]</scope>
</reference>
<feature type="region of interest" description="Disordered" evidence="2">
    <location>
        <begin position="225"/>
        <end position="251"/>
    </location>
</feature>
<evidence type="ECO:0000256" key="2">
    <source>
        <dbReference type="SAM" id="MobiDB-lite"/>
    </source>
</evidence>
<dbReference type="GO" id="GO:0030598">
    <property type="term" value="F:rRNA N-glycosylase activity"/>
    <property type="evidence" value="ECO:0007669"/>
    <property type="project" value="UniProtKB-EC"/>
</dbReference>
<keyword evidence="1" id="KW-0378">Hydrolase</keyword>
<comment type="similarity">
    <text evidence="1">Belongs to the ribosome-inactivating protein family.</text>
</comment>
<comment type="catalytic activity">
    <reaction evidence="1">
        <text>Endohydrolysis of the N-glycosidic bond at one specific adenosine on the 28S rRNA.</text>
        <dbReference type="EC" id="3.2.2.22"/>
    </reaction>
</comment>
<dbReference type="GO" id="GO:0006952">
    <property type="term" value="P:defense response"/>
    <property type="evidence" value="ECO:0007669"/>
    <property type="project" value="UniProtKB-KW"/>
</dbReference>
<dbReference type="AlphaFoldDB" id="B9FD32"/>
<dbReference type="PANTHER" id="PTHR33453">
    <property type="match status" value="1"/>
</dbReference>
<evidence type="ECO:0000256" key="1">
    <source>
        <dbReference type="RuleBase" id="RU004915"/>
    </source>
</evidence>
<dbReference type="InterPro" id="IPR016138">
    <property type="entry name" value="Ribosome_inactivat_prot_sub1"/>
</dbReference>
<dbReference type="GO" id="GO:0090729">
    <property type="term" value="F:toxin activity"/>
    <property type="evidence" value="ECO:0007669"/>
    <property type="project" value="UniProtKB-KW"/>
</dbReference>
<dbReference type="InterPro" id="IPR036041">
    <property type="entry name" value="Ribosome-inact_prot_sf"/>
</dbReference>
<keyword evidence="1" id="KW-0800">Toxin</keyword>
<dbReference type="EMBL" id="CM000141">
    <property type="protein sequence ID" value="EEE60396.1"/>
    <property type="molecule type" value="Genomic_DNA"/>
</dbReference>
<accession>B9FD32</accession>
<protein>
    <recommendedName>
        <fullName evidence="1">rRNA N-glycosylase</fullName>
        <ecNumber evidence="1">3.2.2.22</ecNumber>
    </recommendedName>
</protein>
<name>B9FD32_ORYSJ</name>
<dbReference type="Pfam" id="PF00161">
    <property type="entry name" value="RIP"/>
    <property type="match status" value="1"/>
</dbReference>
<feature type="compositionally biased region" description="Low complexity" evidence="2">
    <location>
        <begin position="227"/>
        <end position="251"/>
    </location>
</feature>
<dbReference type="InterPro" id="IPR001574">
    <property type="entry name" value="Ribosome_inactivat_prot"/>
</dbReference>
<dbReference type="Gene3D" id="3.40.420.10">
    <property type="entry name" value="Ricin (A subunit), domain 1"/>
    <property type="match status" value="1"/>
</dbReference>
<evidence type="ECO:0000313" key="3">
    <source>
        <dbReference type="EMBL" id="EEE60396.1"/>
    </source>
</evidence>
<keyword evidence="1" id="KW-0652">Protein synthesis inhibitor</keyword>
<proteinExistence type="inferred from homology"/>
<reference evidence="3" key="2">
    <citation type="submission" date="2008-12" db="EMBL/GenBank/DDBJ databases">
        <title>Improved gene annotation of the rice (Oryza sativa) genomes.</title>
        <authorList>
            <person name="Wang J."/>
            <person name="Li R."/>
            <person name="Fan W."/>
            <person name="Huang Q."/>
            <person name="Zhang J."/>
            <person name="Zhou Y."/>
            <person name="Hu Y."/>
            <person name="Zi S."/>
            <person name="Li J."/>
            <person name="Ni P."/>
            <person name="Zheng H."/>
            <person name="Zhang Y."/>
            <person name="Zhao M."/>
            <person name="Hao Q."/>
            <person name="McDermott J."/>
            <person name="Samudrala R."/>
            <person name="Kristiansen K."/>
            <person name="Wong G.K.-S."/>
        </authorList>
    </citation>
    <scope>NUCLEOTIDE SEQUENCE</scope>
</reference>
<dbReference type="PANTHER" id="PTHR33453:SF45">
    <property type="entry name" value="RRNA N-GLYCOSYLASE"/>
    <property type="match status" value="1"/>
</dbReference>
<gene>
    <name evidence="3" type="ORF">OsJ_13557</name>
</gene>
<organism evidence="3">
    <name type="scientific">Oryza sativa subsp. japonica</name>
    <name type="common">Rice</name>
    <dbReference type="NCBI Taxonomy" id="39947"/>
    <lineage>
        <taxon>Eukaryota</taxon>
        <taxon>Viridiplantae</taxon>
        <taxon>Streptophyta</taxon>
        <taxon>Embryophyta</taxon>
        <taxon>Tracheophyta</taxon>
        <taxon>Spermatophyta</taxon>
        <taxon>Magnoliopsida</taxon>
        <taxon>Liliopsida</taxon>
        <taxon>Poales</taxon>
        <taxon>Poaceae</taxon>
        <taxon>BOP clade</taxon>
        <taxon>Oryzoideae</taxon>
        <taxon>Oryzeae</taxon>
        <taxon>Oryzinae</taxon>
        <taxon>Oryza</taxon>
        <taxon>Oryza sativa</taxon>
    </lineage>
</organism>
<dbReference type="SUPFAM" id="SSF56371">
    <property type="entry name" value="Ribosome inactivating proteins (RIP)"/>
    <property type="match status" value="1"/>
</dbReference>
<dbReference type="EC" id="3.2.2.22" evidence="1"/>
<keyword evidence="1" id="KW-0611">Plant defense</keyword>
<dbReference type="Proteomes" id="UP000007752">
    <property type="component" value="Chromosome 4"/>
</dbReference>
<sequence length="251" mass="27404">MWRLSAAAGDVVLKQIELAALVDGALNRPVERPLFDRVGGGPRRTPPVRQASRRRVGPYDLISFNVATDDYGELMSYIYTLLIQDSSNKMWGPDNTVVWVLHQQAVNRKPFKWFILELVGAGDNKIMLAIRRDNLYITGFTDGSGLWYIFSNRPRELIPVATVFRLADDYPGLVGGSRNLAGVRVSKQTILEAVELVASFVPRDSADVGYVGRALAIARSMTSSWKVGSPAPTSASSTSWSSSGGSCPVPS</sequence>
<dbReference type="GO" id="GO:0017148">
    <property type="term" value="P:negative regulation of translation"/>
    <property type="evidence" value="ECO:0007669"/>
    <property type="project" value="UniProtKB-KW"/>
</dbReference>